<protein>
    <submittedName>
        <fullName evidence="1">Uncharacterized protein</fullName>
    </submittedName>
</protein>
<evidence type="ECO:0000313" key="1">
    <source>
        <dbReference type="EMBL" id="MBX68205.1"/>
    </source>
</evidence>
<organism evidence="1">
    <name type="scientific">Rhizophora mucronata</name>
    <name type="common">Asiatic mangrove</name>
    <dbReference type="NCBI Taxonomy" id="61149"/>
    <lineage>
        <taxon>Eukaryota</taxon>
        <taxon>Viridiplantae</taxon>
        <taxon>Streptophyta</taxon>
        <taxon>Embryophyta</taxon>
        <taxon>Tracheophyta</taxon>
        <taxon>Spermatophyta</taxon>
        <taxon>Magnoliopsida</taxon>
        <taxon>eudicotyledons</taxon>
        <taxon>Gunneridae</taxon>
        <taxon>Pentapetalae</taxon>
        <taxon>rosids</taxon>
        <taxon>fabids</taxon>
        <taxon>Malpighiales</taxon>
        <taxon>Rhizophoraceae</taxon>
        <taxon>Rhizophora</taxon>
    </lineage>
</organism>
<accession>A0A2P2QMS5</accession>
<reference evidence="1" key="1">
    <citation type="submission" date="2018-02" db="EMBL/GenBank/DDBJ databases">
        <title>Rhizophora mucronata_Transcriptome.</title>
        <authorList>
            <person name="Meera S.P."/>
            <person name="Sreeshan A."/>
            <person name="Augustine A."/>
        </authorList>
    </citation>
    <scope>NUCLEOTIDE SEQUENCE</scope>
    <source>
        <tissue evidence="1">Leaf</tissue>
    </source>
</reference>
<dbReference type="EMBL" id="GGEC01087721">
    <property type="protein sequence ID" value="MBX68205.1"/>
    <property type="molecule type" value="Transcribed_RNA"/>
</dbReference>
<dbReference type="AlphaFoldDB" id="A0A2P2QMS5"/>
<proteinExistence type="predicted"/>
<sequence length="41" mass="4491">MSSARIGIPSLLRTSFIEGSGRLRLESSSSSFVCLAFWARN</sequence>
<name>A0A2P2QMS5_RHIMU</name>